<dbReference type="GO" id="GO:0016829">
    <property type="term" value="F:lyase activity"/>
    <property type="evidence" value="ECO:0007669"/>
    <property type="project" value="UniProtKB-KW"/>
</dbReference>
<dbReference type="Pfam" id="PF02901">
    <property type="entry name" value="PFL-like"/>
    <property type="match status" value="1"/>
</dbReference>
<sequence length="84" mass="9395">SIQYEGVTTMAKDGYGEMSCISCCVSPLDPENEDQRHNIQYFGARVNVLKALLTGLNGGYDDVHKDYKVFDIDPISDEVLEFES</sequence>
<dbReference type="PANTHER" id="PTHR30191:SF8">
    <property type="entry name" value="FORMATE ACETYLTRANSFERASE"/>
    <property type="match status" value="1"/>
</dbReference>
<protein>
    <submittedName>
        <fullName evidence="2">Pyruvate formate-lyase</fullName>
    </submittedName>
</protein>
<reference evidence="2" key="1">
    <citation type="submission" date="2013-12" db="EMBL/GenBank/DDBJ databases">
        <title>A Varibaculum cambriense genome reconstructed from a premature infant gut community with otherwise low bacterial novelty that shifts toward anaerobic metabolism during the third week of life.</title>
        <authorList>
            <person name="Brown C.T."/>
            <person name="Sharon I."/>
            <person name="Thomas B.C."/>
            <person name="Castelle C.J."/>
            <person name="Morowitz M.J."/>
            <person name="Banfield J.F."/>
        </authorList>
    </citation>
    <scope>NUCLEOTIDE SEQUENCE</scope>
</reference>
<dbReference type="GO" id="GO:0008861">
    <property type="term" value="F:formate C-acetyltransferase activity"/>
    <property type="evidence" value="ECO:0007669"/>
    <property type="project" value="TreeGrafter"/>
</dbReference>
<gene>
    <name evidence="2" type="ORF">Q604_UNBC18051G0001</name>
</gene>
<organism evidence="2">
    <name type="scientific">human gut metagenome</name>
    <dbReference type="NCBI Taxonomy" id="408170"/>
    <lineage>
        <taxon>unclassified sequences</taxon>
        <taxon>metagenomes</taxon>
        <taxon>organismal metagenomes</taxon>
    </lineage>
</organism>
<feature type="domain" description="PFL" evidence="1">
    <location>
        <begin position="1"/>
        <end position="84"/>
    </location>
</feature>
<keyword evidence="2" id="KW-0670">Pyruvate</keyword>
<dbReference type="PROSITE" id="PS51554">
    <property type="entry name" value="PFL"/>
    <property type="match status" value="1"/>
</dbReference>
<dbReference type="InterPro" id="IPR050244">
    <property type="entry name" value="Auton_GlycylRad_Cofactor"/>
</dbReference>
<dbReference type="GO" id="GO:0005829">
    <property type="term" value="C:cytosol"/>
    <property type="evidence" value="ECO:0007669"/>
    <property type="project" value="TreeGrafter"/>
</dbReference>
<keyword evidence="2" id="KW-0456">Lyase</keyword>
<dbReference type="PANTHER" id="PTHR30191">
    <property type="entry name" value="FORMATE ACETYLTRANSFERASE"/>
    <property type="match status" value="1"/>
</dbReference>
<accession>W1X476</accession>
<dbReference type="SUPFAM" id="SSF51998">
    <property type="entry name" value="PFL-like glycyl radical enzymes"/>
    <property type="match status" value="1"/>
</dbReference>
<evidence type="ECO:0000259" key="1">
    <source>
        <dbReference type="PROSITE" id="PS51554"/>
    </source>
</evidence>
<dbReference type="InterPro" id="IPR004184">
    <property type="entry name" value="PFL_dom"/>
</dbReference>
<feature type="non-terminal residue" evidence="2">
    <location>
        <position position="1"/>
    </location>
</feature>
<proteinExistence type="predicted"/>
<feature type="non-terminal residue" evidence="2">
    <location>
        <position position="84"/>
    </location>
</feature>
<name>W1X476_9ZZZZ</name>
<dbReference type="EMBL" id="AZMM01018051">
    <property type="protein sequence ID" value="ETJ24195.1"/>
    <property type="molecule type" value="Genomic_DNA"/>
</dbReference>
<dbReference type="AlphaFoldDB" id="W1X476"/>
<comment type="caution">
    <text evidence="2">The sequence shown here is derived from an EMBL/GenBank/DDBJ whole genome shotgun (WGS) entry which is preliminary data.</text>
</comment>
<evidence type="ECO:0000313" key="2">
    <source>
        <dbReference type="EMBL" id="ETJ24195.1"/>
    </source>
</evidence>
<dbReference type="Gene3D" id="3.20.70.20">
    <property type="match status" value="1"/>
</dbReference>